<dbReference type="AlphaFoldDB" id="A0A328WPL1"/>
<organism evidence="1 2">
    <name type="scientific">Flavobacterium lacus</name>
    <dbReference type="NCBI Taxonomy" id="1353778"/>
    <lineage>
        <taxon>Bacteria</taxon>
        <taxon>Pseudomonadati</taxon>
        <taxon>Bacteroidota</taxon>
        <taxon>Flavobacteriia</taxon>
        <taxon>Flavobacteriales</taxon>
        <taxon>Flavobacteriaceae</taxon>
        <taxon>Flavobacterium</taxon>
    </lineage>
</organism>
<name>A0A328WPL1_9FLAO</name>
<evidence type="ECO:0000313" key="1">
    <source>
        <dbReference type="EMBL" id="RAR48151.1"/>
    </source>
</evidence>
<sequence>MNLLKKFYSQDTIQHQFLDRDIKLWREELEGIEEEIIFLKNFFEIPENKTNPELISNKLMLKLNVKQLENAVFLSRLNNFSIKLEGMNECDDIQCETFYFNDFVDFKIHIESFLSQYRKLKKTIFLKINSLSKNENSF</sequence>
<dbReference type="Proteomes" id="UP000249518">
    <property type="component" value="Unassembled WGS sequence"/>
</dbReference>
<reference evidence="1 2" key="1">
    <citation type="submission" date="2018-06" db="EMBL/GenBank/DDBJ databases">
        <title>Genomic Encyclopedia of Type Strains, Phase III (KMG-III): the genomes of soil and plant-associated and newly described type strains.</title>
        <authorList>
            <person name="Whitman W."/>
        </authorList>
    </citation>
    <scope>NUCLEOTIDE SEQUENCE [LARGE SCALE GENOMIC DNA]</scope>
    <source>
        <strain evidence="1 2">CGMCC 1.12504</strain>
    </source>
</reference>
<gene>
    <name evidence="1" type="ORF">B0I10_106154</name>
</gene>
<evidence type="ECO:0000313" key="2">
    <source>
        <dbReference type="Proteomes" id="UP000249518"/>
    </source>
</evidence>
<accession>A0A328WPL1</accession>
<dbReference type="EMBL" id="QLSV01000006">
    <property type="protein sequence ID" value="RAR48151.1"/>
    <property type="molecule type" value="Genomic_DNA"/>
</dbReference>
<comment type="caution">
    <text evidence="1">The sequence shown here is derived from an EMBL/GenBank/DDBJ whole genome shotgun (WGS) entry which is preliminary data.</text>
</comment>
<protein>
    <submittedName>
        <fullName evidence="1">Uncharacterized protein</fullName>
    </submittedName>
</protein>
<keyword evidence="2" id="KW-1185">Reference proteome</keyword>
<dbReference type="OrthoDB" id="1431622at2"/>
<proteinExistence type="predicted"/>